<reference evidence="4" key="1">
    <citation type="submission" date="2012-08" db="EMBL/GenBank/DDBJ databases">
        <title>The Genome Sequence of Wuchereria bancrofti.</title>
        <authorList>
            <person name="Nutman T.B."/>
            <person name="Fink D.L."/>
            <person name="Russ C."/>
            <person name="Young S."/>
            <person name="Zeng Q."/>
            <person name="Koehrsen M."/>
            <person name="Alvarado L."/>
            <person name="Berlin A."/>
            <person name="Chapman S.B."/>
            <person name="Chen Z."/>
            <person name="Freedman E."/>
            <person name="Gellesch M."/>
            <person name="Goldberg J."/>
            <person name="Griggs A."/>
            <person name="Gujja S."/>
            <person name="Heilman E.R."/>
            <person name="Heiman D."/>
            <person name="Hepburn T."/>
            <person name="Howarth C."/>
            <person name="Jen D."/>
            <person name="Larson L."/>
            <person name="Lewis B."/>
            <person name="Mehta T."/>
            <person name="Park D."/>
            <person name="Pearson M."/>
            <person name="Roberts A."/>
            <person name="Saif S."/>
            <person name="Shea T."/>
            <person name="Shenoy N."/>
            <person name="Sisk P."/>
            <person name="Stolte C."/>
            <person name="Sykes S."/>
            <person name="Walk T."/>
            <person name="White J."/>
            <person name="Yandava C."/>
            <person name="Haas B."/>
            <person name="Henn M.R."/>
            <person name="Nusbaum C."/>
            <person name="Birren B."/>
        </authorList>
    </citation>
    <scope>NUCLEOTIDE SEQUENCE [LARGE SCALE GENOMIC DNA]</scope>
    <source>
        <strain evidence="4">NA</strain>
    </source>
</reference>
<gene>
    <name evidence="3" type="ORF">WUBG_13849</name>
</gene>
<evidence type="ECO:0000313" key="4">
    <source>
        <dbReference type="Proteomes" id="UP000004810"/>
    </source>
</evidence>
<evidence type="ECO:0000313" key="3">
    <source>
        <dbReference type="EMBL" id="EJW75243.1"/>
    </source>
</evidence>
<name>J9DZH6_WUCBA</name>
<organism evidence="3 4">
    <name type="scientific">Wuchereria bancrofti</name>
    <dbReference type="NCBI Taxonomy" id="6293"/>
    <lineage>
        <taxon>Eukaryota</taxon>
        <taxon>Metazoa</taxon>
        <taxon>Ecdysozoa</taxon>
        <taxon>Nematoda</taxon>
        <taxon>Chromadorea</taxon>
        <taxon>Rhabditida</taxon>
        <taxon>Spirurina</taxon>
        <taxon>Spiruromorpha</taxon>
        <taxon>Filarioidea</taxon>
        <taxon>Onchocercidae</taxon>
        <taxon>Wuchereria</taxon>
    </lineage>
</organism>
<sequence>MKRTQQRKSMMVQKLSNGNGKLEEQEQMRIMTGAMVSVLKEMERELWKCRNRCEQLEKIVRLQQQDIESLRYEIHWKDSRIDFLQTQLQQLDVTRNTSRSS</sequence>
<feature type="region of interest" description="Disordered" evidence="2">
    <location>
        <begin position="1"/>
        <end position="24"/>
    </location>
</feature>
<dbReference type="EMBL" id="ADBV01010840">
    <property type="protein sequence ID" value="EJW75243.1"/>
    <property type="molecule type" value="Genomic_DNA"/>
</dbReference>
<evidence type="ECO:0000256" key="2">
    <source>
        <dbReference type="SAM" id="MobiDB-lite"/>
    </source>
</evidence>
<accession>J9DZH6</accession>
<comment type="caution">
    <text evidence="3">The sequence shown here is derived from an EMBL/GenBank/DDBJ whole genome shotgun (WGS) entry which is preliminary data.</text>
</comment>
<dbReference type="AlphaFoldDB" id="J9DZH6"/>
<protein>
    <submittedName>
        <fullName evidence="3">Uncharacterized protein</fullName>
    </submittedName>
</protein>
<proteinExistence type="predicted"/>
<keyword evidence="1" id="KW-0175">Coiled coil</keyword>
<dbReference type="Proteomes" id="UP000004810">
    <property type="component" value="Unassembled WGS sequence"/>
</dbReference>
<evidence type="ECO:0000256" key="1">
    <source>
        <dbReference type="SAM" id="Coils"/>
    </source>
</evidence>
<feature type="coiled-coil region" evidence="1">
    <location>
        <begin position="39"/>
        <end position="73"/>
    </location>
</feature>